<dbReference type="STRING" id="2017.SAMN05444320_10495"/>
<proteinExistence type="predicted"/>
<dbReference type="Pfam" id="PF13699">
    <property type="entry name" value="eCIS_core"/>
    <property type="match status" value="1"/>
</dbReference>
<reference evidence="3 4" key="1">
    <citation type="submission" date="2016-11" db="EMBL/GenBank/DDBJ databases">
        <authorList>
            <person name="Jaros S."/>
            <person name="Januszkiewicz K."/>
            <person name="Wedrychowicz H."/>
        </authorList>
    </citation>
    <scope>NUCLEOTIDE SEQUENCE [LARGE SCALE GENOMIC DNA]</scope>
    <source>
        <strain evidence="3 4">DSM 44523</strain>
    </source>
</reference>
<protein>
    <recommendedName>
        <fullName evidence="2">eCIS core domain-containing protein</fullName>
    </recommendedName>
</protein>
<feature type="region of interest" description="Disordered" evidence="1">
    <location>
        <begin position="1"/>
        <end position="38"/>
    </location>
</feature>
<feature type="compositionally biased region" description="Low complexity" evidence="1">
    <location>
        <begin position="135"/>
        <end position="153"/>
    </location>
</feature>
<evidence type="ECO:0000259" key="2">
    <source>
        <dbReference type="Pfam" id="PF13699"/>
    </source>
</evidence>
<feature type="compositionally biased region" description="Basic and acidic residues" evidence="1">
    <location>
        <begin position="1"/>
        <end position="11"/>
    </location>
</feature>
<feature type="domain" description="eCIS core" evidence="2">
    <location>
        <begin position="33"/>
        <end position="106"/>
    </location>
</feature>
<evidence type="ECO:0000313" key="4">
    <source>
        <dbReference type="Proteomes" id="UP000184501"/>
    </source>
</evidence>
<organism evidence="3 4">
    <name type="scientific">Streptoalloteichus hindustanus</name>
    <dbReference type="NCBI Taxonomy" id="2017"/>
    <lineage>
        <taxon>Bacteria</taxon>
        <taxon>Bacillati</taxon>
        <taxon>Actinomycetota</taxon>
        <taxon>Actinomycetes</taxon>
        <taxon>Pseudonocardiales</taxon>
        <taxon>Pseudonocardiaceae</taxon>
        <taxon>Streptoalloteichus</taxon>
    </lineage>
</organism>
<sequence>MDKAGKQHAGQDRPSTGDRGGLVRGVLQQPGTPLPAHLRSDMESQFDADFSDVRVHADSLAHRSARGVDALAYTSGSHVVLGAGVDATNRAVLRHELSHVLQQREGPVPGVPTGDGLVMSTPDDAGERAAHATASEPGRGTTGRTSGPSPATSAGMPVVQRIRESPRERVPRYTPAEHVFWAGPSYAKPQSRFKGGTGVDVRLGPGAGKSGLGSPPRRGECTAVEDLTALYNKPHLWIKGHLLNDNVGGPGESRNLTPLSHNANMDMKNRFEKPVKDAVDVADSLAAETAPQGGYRHNRLWGVHYQVEVVGQKWPGEKNKALKAVGERVRARAELVHRDRVPGAADEPEPTRLHGVLPTGVVEIECALGVGLPTGEKRTGDGSDSGEPPPKRGRSRGPRATKTSTP</sequence>
<keyword evidence="4" id="KW-1185">Reference proteome</keyword>
<evidence type="ECO:0000313" key="3">
    <source>
        <dbReference type="EMBL" id="SHF56099.1"/>
    </source>
</evidence>
<dbReference type="InterPro" id="IPR025295">
    <property type="entry name" value="eCIS_core_dom"/>
</dbReference>
<evidence type="ECO:0000256" key="1">
    <source>
        <dbReference type="SAM" id="MobiDB-lite"/>
    </source>
</evidence>
<dbReference type="EMBL" id="FQVN01000004">
    <property type="protein sequence ID" value="SHF56099.1"/>
    <property type="molecule type" value="Genomic_DNA"/>
</dbReference>
<dbReference type="AlphaFoldDB" id="A0A1M5CN19"/>
<feature type="region of interest" description="Disordered" evidence="1">
    <location>
        <begin position="120"/>
        <end position="158"/>
    </location>
</feature>
<name>A0A1M5CN19_STRHI</name>
<dbReference type="Proteomes" id="UP000184501">
    <property type="component" value="Unassembled WGS sequence"/>
</dbReference>
<gene>
    <name evidence="3" type="ORF">SAMN05444320_10495</name>
</gene>
<accession>A0A1M5CN19</accession>
<feature type="region of interest" description="Disordered" evidence="1">
    <location>
        <begin position="368"/>
        <end position="406"/>
    </location>
</feature>